<evidence type="ECO:0000256" key="2">
    <source>
        <dbReference type="ARBA" id="ARBA00022729"/>
    </source>
</evidence>
<accession>A0ABP5RW22</accession>
<keyword evidence="2" id="KW-0732">Signal</keyword>
<keyword evidence="4" id="KW-1015">Disulfide bond</keyword>
<dbReference type="Pfam" id="PF07519">
    <property type="entry name" value="Tannase"/>
    <property type="match status" value="1"/>
</dbReference>
<evidence type="ECO:0000256" key="5">
    <source>
        <dbReference type="SAM" id="MobiDB-lite"/>
    </source>
</evidence>
<sequence>MCPSRCVDDSDDAIPEPEERSRNDGFWRSRRPVFLMGGTKEVDDFYRVFLAPGVTHCGLNAGSVDDLAALTAWVEHGQAPNVLHATLTTATGQTVARDVYRYPMVSRYTGHGDPSVASSFRCVQASRD</sequence>
<protein>
    <recommendedName>
        <fullName evidence="8">Carboxylic ester hydrolase</fullName>
    </recommendedName>
</protein>
<dbReference type="EMBL" id="BAAATR010000060">
    <property type="protein sequence ID" value="GAA2277997.1"/>
    <property type="molecule type" value="Genomic_DNA"/>
</dbReference>
<evidence type="ECO:0000256" key="4">
    <source>
        <dbReference type="ARBA" id="ARBA00023157"/>
    </source>
</evidence>
<keyword evidence="1" id="KW-0719">Serine esterase</keyword>
<gene>
    <name evidence="6" type="ORF">GCM10010430_74930</name>
</gene>
<evidence type="ECO:0000256" key="3">
    <source>
        <dbReference type="ARBA" id="ARBA00022801"/>
    </source>
</evidence>
<evidence type="ECO:0000313" key="6">
    <source>
        <dbReference type="EMBL" id="GAA2277997.1"/>
    </source>
</evidence>
<evidence type="ECO:0008006" key="8">
    <source>
        <dbReference type="Google" id="ProtNLM"/>
    </source>
</evidence>
<dbReference type="PANTHER" id="PTHR33938">
    <property type="entry name" value="FERULOYL ESTERASE B-RELATED"/>
    <property type="match status" value="1"/>
</dbReference>
<dbReference type="Proteomes" id="UP001500305">
    <property type="component" value="Unassembled WGS sequence"/>
</dbReference>
<feature type="region of interest" description="Disordered" evidence="5">
    <location>
        <begin position="1"/>
        <end position="24"/>
    </location>
</feature>
<name>A0ABP5RW22_9ACTN</name>
<keyword evidence="3" id="KW-0378">Hydrolase</keyword>
<proteinExistence type="predicted"/>
<dbReference type="InterPro" id="IPR011118">
    <property type="entry name" value="Tannase/feruloyl_esterase"/>
</dbReference>
<reference evidence="7" key="1">
    <citation type="journal article" date="2019" name="Int. J. Syst. Evol. Microbiol.">
        <title>The Global Catalogue of Microorganisms (GCM) 10K type strain sequencing project: providing services to taxonomists for standard genome sequencing and annotation.</title>
        <authorList>
            <consortium name="The Broad Institute Genomics Platform"/>
            <consortium name="The Broad Institute Genome Sequencing Center for Infectious Disease"/>
            <person name="Wu L."/>
            <person name="Ma J."/>
        </authorList>
    </citation>
    <scope>NUCLEOTIDE SEQUENCE [LARGE SCALE GENOMIC DNA]</scope>
    <source>
        <strain evidence="7">JCM 7356</strain>
    </source>
</reference>
<dbReference type="PANTHER" id="PTHR33938:SF8">
    <property type="entry name" value="CARBOXYLIC ESTER HYDROLASE"/>
    <property type="match status" value="1"/>
</dbReference>
<comment type="caution">
    <text evidence="6">The sequence shown here is derived from an EMBL/GenBank/DDBJ whole genome shotgun (WGS) entry which is preliminary data.</text>
</comment>
<organism evidence="6 7">
    <name type="scientific">Kitasatospora cystarginea</name>
    <dbReference type="NCBI Taxonomy" id="58350"/>
    <lineage>
        <taxon>Bacteria</taxon>
        <taxon>Bacillati</taxon>
        <taxon>Actinomycetota</taxon>
        <taxon>Actinomycetes</taxon>
        <taxon>Kitasatosporales</taxon>
        <taxon>Streptomycetaceae</taxon>
        <taxon>Kitasatospora</taxon>
    </lineage>
</organism>
<evidence type="ECO:0000313" key="7">
    <source>
        <dbReference type="Proteomes" id="UP001500305"/>
    </source>
</evidence>
<keyword evidence="7" id="KW-1185">Reference proteome</keyword>
<evidence type="ECO:0000256" key="1">
    <source>
        <dbReference type="ARBA" id="ARBA00022487"/>
    </source>
</evidence>